<evidence type="ECO:0000256" key="1">
    <source>
        <dbReference type="SAM" id="MobiDB-lite"/>
    </source>
</evidence>
<dbReference type="EMBL" id="JBEJUE010000066">
    <property type="protein sequence ID" value="MER0429608.1"/>
    <property type="molecule type" value="Genomic_DNA"/>
</dbReference>
<evidence type="ECO:0000259" key="2">
    <source>
        <dbReference type="PROSITE" id="PS50222"/>
    </source>
</evidence>
<keyword evidence="4" id="KW-1185">Reference proteome</keyword>
<feature type="compositionally biased region" description="Low complexity" evidence="1">
    <location>
        <begin position="139"/>
        <end position="152"/>
    </location>
</feature>
<name>A0ABV1QEL9_STRMI</name>
<dbReference type="SMART" id="SM00054">
    <property type="entry name" value="EFh"/>
    <property type="match status" value="1"/>
</dbReference>
<dbReference type="Proteomes" id="UP001456562">
    <property type="component" value="Unassembled WGS sequence"/>
</dbReference>
<dbReference type="SUPFAM" id="SSF47473">
    <property type="entry name" value="EF-hand"/>
    <property type="match status" value="1"/>
</dbReference>
<dbReference type="InterPro" id="IPR002048">
    <property type="entry name" value="EF_hand_dom"/>
</dbReference>
<dbReference type="PROSITE" id="PS00018">
    <property type="entry name" value="EF_HAND_1"/>
    <property type="match status" value="1"/>
</dbReference>
<dbReference type="InterPro" id="IPR011992">
    <property type="entry name" value="EF-hand-dom_pair"/>
</dbReference>
<gene>
    <name evidence="3" type="ORF">ABR748_36300</name>
</gene>
<evidence type="ECO:0000313" key="3">
    <source>
        <dbReference type="EMBL" id="MER0429608.1"/>
    </source>
</evidence>
<dbReference type="PROSITE" id="PS50222">
    <property type="entry name" value="EF_HAND_2"/>
    <property type="match status" value="1"/>
</dbReference>
<proteinExistence type="predicted"/>
<accession>A0ABV1QEL9</accession>
<comment type="caution">
    <text evidence="3">The sequence shown here is derived from an EMBL/GenBank/DDBJ whole genome shotgun (WGS) entry which is preliminary data.</text>
</comment>
<sequence>MQRDMWQISAPEALESFAKLDTDGDGAISRHEFIRAVREYFLSHDPHAPGSVLFGRPDQPAAVAVLAATPGDGDQRLTPTCTDPRQDAWSGGALVFGRLDQGELKNSSGRPSHLPPMGADQLRLLRRDHARRRSWPPHSTSSLRRGLLSRTGSSRERVRTDEAVAGLSI</sequence>
<dbReference type="Gene3D" id="1.10.238.10">
    <property type="entry name" value="EF-hand"/>
    <property type="match status" value="1"/>
</dbReference>
<reference evidence="3 4" key="1">
    <citation type="submission" date="2024-01" db="EMBL/GenBank/DDBJ databases">
        <title>Metagenomic exploration of the rhizosphere soil microbial community and their significance in facilitating the development of wild simulated ginseng.</title>
        <authorList>
            <person name="Huang J."/>
        </authorList>
    </citation>
    <scope>NUCLEOTIDE SEQUENCE [LARGE SCALE GENOMIC DNA]</scope>
    <source>
        <strain evidence="3 4">WY141</strain>
    </source>
</reference>
<evidence type="ECO:0000313" key="4">
    <source>
        <dbReference type="Proteomes" id="UP001456562"/>
    </source>
</evidence>
<feature type="domain" description="EF-hand" evidence="2">
    <location>
        <begin position="8"/>
        <end position="43"/>
    </location>
</feature>
<dbReference type="InterPro" id="IPR018247">
    <property type="entry name" value="EF_Hand_1_Ca_BS"/>
</dbReference>
<feature type="compositionally biased region" description="Basic and acidic residues" evidence="1">
    <location>
        <begin position="153"/>
        <end position="162"/>
    </location>
</feature>
<organism evidence="3 4">
    <name type="scientific">Streptomyces microflavus</name>
    <name type="common">Streptomyces lipmanii</name>
    <dbReference type="NCBI Taxonomy" id="1919"/>
    <lineage>
        <taxon>Bacteria</taxon>
        <taxon>Bacillati</taxon>
        <taxon>Actinomycetota</taxon>
        <taxon>Actinomycetes</taxon>
        <taxon>Kitasatosporales</taxon>
        <taxon>Streptomycetaceae</taxon>
        <taxon>Streptomyces</taxon>
    </lineage>
</organism>
<dbReference type="Pfam" id="PF00036">
    <property type="entry name" value="EF-hand_1"/>
    <property type="match status" value="1"/>
</dbReference>
<protein>
    <submittedName>
        <fullName evidence="3">EF-hand domain-containing protein</fullName>
    </submittedName>
</protein>
<feature type="region of interest" description="Disordered" evidence="1">
    <location>
        <begin position="128"/>
        <end position="169"/>
    </location>
</feature>
<dbReference type="RefSeq" id="WP_350241623.1">
    <property type="nucleotide sequence ID" value="NZ_JBEJUE010000066.1"/>
</dbReference>